<evidence type="ECO:0008006" key="5">
    <source>
        <dbReference type="Google" id="ProtNLM"/>
    </source>
</evidence>
<evidence type="ECO:0000259" key="2">
    <source>
        <dbReference type="PROSITE" id="PS51737"/>
    </source>
</evidence>
<dbReference type="AlphaFoldDB" id="A0A1Q9JFQ3"/>
<organism evidence="3 4">
    <name type="scientific">Hornefia porci</name>
    <dbReference type="NCBI Taxonomy" id="2652292"/>
    <lineage>
        <taxon>Bacteria</taxon>
        <taxon>Bacillati</taxon>
        <taxon>Bacillota</taxon>
        <taxon>Clostridia</taxon>
        <taxon>Peptostreptococcales</taxon>
        <taxon>Anaerovoracaceae</taxon>
        <taxon>Hornefia</taxon>
    </lineage>
</organism>
<feature type="domain" description="Resolvase/invertase-type recombinase catalytic" evidence="1">
    <location>
        <begin position="26"/>
        <end position="174"/>
    </location>
</feature>
<dbReference type="Pfam" id="PF00239">
    <property type="entry name" value="Resolvase"/>
    <property type="match status" value="1"/>
</dbReference>
<dbReference type="STRING" id="1261640.BHK98_02460"/>
<dbReference type="PANTHER" id="PTHR30461:SF23">
    <property type="entry name" value="DNA RECOMBINASE-RELATED"/>
    <property type="match status" value="1"/>
</dbReference>
<dbReference type="InterPro" id="IPR038109">
    <property type="entry name" value="DNA_bind_recomb_sf"/>
</dbReference>
<dbReference type="SUPFAM" id="SSF53041">
    <property type="entry name" value="Resolvase-like"/>
    <property type="match status" value="1"/>
</dbReference>
<dbReference type="SMART" id="SM00857">
    <property type="entry name" value="Resolvase"/>
    <property type="match status" value="1"/>
</dbReference>
<feature type="domain" description="Recombinase" evidence="2">
    <location>
        <begin position="183"/>
        <end position="309"/>
    </location>
</feature>
<name>A0A1Q9JFQ3_9FIRM</name>
<proteinExistence type="predicted"/>
<dbReference type="Proteomes" id="UP000187404">
    <property type="component" value="Unassembled WGS sequence"/>
</dbReference>
<dbReference type="InterPro" id="IPR006119">
    <property type="entry name" value="Resolv_N"/>
</dbReference>
<keyword evidence="4" id="KW-1185">Reference proteome</keyword>
<dbReference type="Gene3D" id="3.90.1750.20">
    <property type="entry name" value="Putative Large Serine Recombinase, Chain B, Domain 2"/>
    <property type="match status" value="1"/>
</dbReference>
<dbReference type="PROSITE" id="PS51736">
    <property type="entry name" value="RECOMBINASES_3"/>
    <property type="match status" value="1"/>
</dbReference>
<reference evidence="3 4" key="1">
    <citation type="journal article" date="2016" name="Appl. Environ. Microbiol.">
        <title>Function and Phylogeny of Bacterial Butyryl Coenzyme A:Acetate Transferases and Their Diversity in the Proximal Colon of Swine.</title>
        <authorList>
            <person name="Trachsel J."/>
            <person name="Bayles D.O."/>
            <person name="Looft T."/>
            <person name="Levine U.Y."/>
            <person name="Allen H.K."/>
        </authorList>
    </citation>
    <scope>NUCLEOTIDE SEQUENCE [LARGE SCALE GENOMIC DNA]</scope>
    <source>
        <strain evidence="3 4">68-3-10</strain>
    </source>
</reference>
<dbReference type="InterPro" id="IPR050639">
    <property type="entry name" value="SSR_resolvase"/>
</dbReference>
<evidence type="ECO:0000313" key="3">
    <source>
        <dbReference type="EMBL" id="OLR55025.1"/>
    </source>
</evidence>
<evidence type="ECO:0000259" key="1">
    <source>
        <dbReference type="PROSITE" id="PS51736"/>
    </source>
</evidence>
<dbReference type="GO" id="GO:0000150">
    <property type="term" value="F:DNA strand exchange activity"/>
    <property type="evidence" value="ECO:0007669"/>
    <property type="project" value="InterPro"/>
</dbReference>
<evidence type="ECO:0000313" key="4">
    <source>
        <dbReference type="Proteomes" id="UP000187404"/>
    </source>
</evidence>
<protein>
    <recommendedName>
        <fullName evidence="5">Recombinase family protein</fullName>
    </recommendedName>
</protein>
<dbReference type="PANTHER" id="PTHR30461">
    <property type="entry name" value="DNA-INVERTASE FROM LAMBDOID PROPHAGE"/>
    <property type="match status" value="1"/>
</dbReference>
<dbReference type="EMBL" id="MJIE01000001">
    <property type="protein sequence ID" value="OLR55025.1"/>
    <property type="molecule type" value="Genomic_DNA"/>
</dbReference>
<gene>
    <name evidence="3" type="ORF">BHK98_02460</name>
</gene>
<dbReference type="InterPro" id="IPR011109">
    <property type="entry name" value="DNA_bind_recombinase_dom"/>
</dbReference>
<dbReference type="Pfam" id="PF07508">
    <property type="entry name" value="Recombinase"/>
    <property type="match status" value="1"/>
</dbReference>
<dbReference type="GO" id="GO:0003677">
    <property type="term" value="F:DNA binding"/>
    <property type="evidence" value="ECO:0007669"/>
    <property type="project" value="InterPro"/>
</dbReference>
<comment type="caution">
    <text evidence="3">The sequence shown here is derived from an EMBL/GenBank/DDBJ whole genome shotgun (WGS) entry which is preliminary data.</text>
</comment>
<dbReference type="Gene3D" id="3.40.50.1390">
    <property type="entry name" value="Resolvase, N-terminal catalytic domain"/>
    <property type="match status" value="1"/>
</dbReference>
<dbReference type="Pfam" id="PF13408">
    <property type="entry name" value="Zn_ribbon_recom"/>
    <property type="match status" value="1"/>
</dbReference>
<dbReference type="InterPro" id="IPR036162">
    <property type="entry name" value="Resolvase-like_N_sf"/>
</dbReference>
<dbReference type="CDD" id="cd00338">
    <property type="entry name" value="Ser_Recombinase"/>
    <property type="match status" value="1"/>
</dbReference>
<sequence length="483" mass="56027">MAREIIRIPASKRMAGKQVTEKKKIRVAAYCRVSSEQDQQLNSFENQVAYYTEYIEKNPDYTMAGIYADEGISGTNTRKRSEFNRMIEDCKAGFIDMIITKSISRFARNTQDCLHYSRMLKDMGIGILFEKEHVDTTAASGELLFTILASLAQDESRAISENVVWGKQSLFSQGKWSMCTSRFYGYDKDEEGNLIKNPEQAKVVKWMYSAFITGMNPDIIARTLNEKGIPGALGKPAWKVSTVKQTLRNEKHMGDVYLQKWYTPDFLSHKIAKNEGQLPMYHIKNDHEAIIDKEIWEAVQIELDRREAFMKEHKLTTLGQFTDKRPFSHKVICGCCGHTYSRRTLTRSWGKVITWECGQRYREKGKRHCVESDVLYERELFDGFVAAWNKILSRRKTNMRKWERMLNSENALERVRAKQFIAITDGMEPLTKMDISLVSKVFEHCIYHSSGDTEYHFLDGTVIIIRTKSVRNKAYFLKSIFPE</sequence>
<accession>A0A1Q9JFQ3</accession>
<dbReference type="PROSITE" id="PS51737">
    <property type="entry name" value="RECOMBINASE_DNA_BIND"/>
    <property type="match status" value="1"/>
</dbReference>
<dbReference type="InterPro" id="IPR025827">
    <property type="entry name" value="Zn_ribbon_recom_dom"/>
</dbReference>
<dbReference type="RefSeq" id="WP_075712033.1">
    <property type="nucleotide sequence ID" value="NZ_MJIE01000001.1"/>
</dbReference>
<dbReference type="OrthoDB" id="9769353at2"/>